<evidence type="ECO:0000256" key="4">
    <source>
        <dbReference type="ARBA" id="ARBA00022679"/>
    </source>
</evidence>
<dbReference type="Pfam" id="PF02518">
    <property type="entry name" value="HATPase_c"/>
    <property type="match status" value="1"/>
</dbReference>
<evidence type="ECO:0000259" key="9">
    <source>
        <dbReference type="PROSITE" id="PS50112"/>
    </source>
</evidence>
<dbReference type="InterPro" id="IPR000014">
    <property type="entry name" value="PAS"/>
</dbReference>
<dbReference type="InterPro" id="IPR001789">
    <property type="entry name" value="Sig_transdc_resp-reg_receiver"/>
</dbReference>
<dbReference type="SUPFAM" id="SSF47384">
    <property type="entry name" value="Homodimeric domain of signal transducing histidine kinase"/>
    <property type="match status" value="1"/>
</dbReference>
<dbReference type="CDD" id="cd00082">
    <property type="entry name" value="HisKA"/>
    <property type="match status" value="1"/>
</dbReference>
<sequence length="1395" mass="152969">MAPRSKQDGLRVAEPDWTEIERLAALRRYDILDTPPEPEFDDSVALLKTICEVPIALVSLVDDCRQWFKAKVGTDAQQTDIDTSVCALAIQQSGTFVIEDLSADPRTAHMSLVTDDPKIRFYAGTPLITSEGFPLGSLCAIDIVPRPGGLTPAQDVALRALGRQVVAQIELRSAITSRDRAIAEQERRQDQATRDSAILHTMLQAQQRVLHAGGDFDTVLQALVDAALAAVRPAQGVVVEMRDGDDLVYRAAAGSASGRLGLRIPIAGSFAGRALIEETALVSADAPHDGRGNREAIEELGIASLVVVPMSRHGETFGVLKFHSAKANAFKSRHVLIGQMLAGLIAASFSESAEADAWRAAEKSEESYRHIVDSAIDSAIISTDAEGLITSWSRGAETIMGWSESEMLGQPLARIFTPEDNALGRPQREMALAKREGRASDERWHIRKDGSRYYAHGAVTPLLGGPGKGFVKSLRDVTAEHETRTALESSRLRLETALETGLIGFFHWDVPSRVVSGDSRFAEFFDLDRDAAQSGVPVDSAFHNILPADRDEVNALFLEQSEVCADYSQSYRTYRKDGRIRWLRVRGRCVEKDGTRPLVYVGTAVDVTQQREAEERLRFSGERLELATRAARLGSFDYLPQSDQLDWDDRCRELFGLSPGAPVSYETAFLAGLHPDDRDATDAAVLASLDPAGSGMFDVEYRTIGIEDGIERSILARGLATFIDDRPVRLIGTVQDVTADREARAQLRDAEERFRLAIRATNDAIWDWDLHRDHIRWNEALHAGYGHTPETVEPTEGWWLDHIHPDDRDRVSDGIHALIRGSDNDWADEYRFRRADGSHADVHDRGYLIRNEQGQAIRMIGALHDQSERKQIERALTAINEDLEAAVAERTEELNRLWETSPDLLLMLAFDGTIRRANPAWRTHLGYEPRDLLGRDIMSLVYPDDVAITIRALGDAAEGPLPTVENRYVHKDGSLRWFAWVAAPTGREIYATGRHITAEKEAEAQLRSTEEQLRQSQKVEAIGQLTGGVAHDFNNLLTVIRGSTDLLRLPNLSEDKRKRYIDAISDTADRATKLTAQLLAFARRSSLQPEIFEVGAAIRSLQEMMGTLAGSLIEVDVQIPAEPCYIDADLSQFDTAIVNMAVNARDAMDRKGRLTIDVRPVGIVPAARTHGRLTGDFIAVSITDTGMGIPSHIIDRIFEPFYTSKDVGEGTGLGLSQVFGFAKQSGGEILVDSAPGQGATFTLYLPRAAAAGKSEKPPAAIAAPYRKGLRILVVEDNADVNAFATAALAEIGHFTVHVVNGEEALATLGTSAASFDVVFSDVVMPGMSGIELAQEIERLYPRLPVLLASGYSSVLAVEGSHGFPLLHKPYSIESLSRALATLINDAQAAEATMTR</sequence>
<dbReference type="InterPro" id="IPR003661">
    <property type="entry name" value="HisK_dim/P_dom"/>
</dbReference>
<dbReference type="SUPFAM" id="SSF55785">
    <property type="entry name" value="PYP-like sensor domain (PAS domain)"/>
    <property type="match status" value="5"/>
</dbReference>
<keyword evidence="3 6" id="KW-0597">Phosphoprotein</keyword>
<evidence type="ECO:0000256" key="6">
    <source>
        <dbReference type="PROSITE-ProRule" id="PRU00169"/>
    </source>
</evidence>
<evidence type="ECO:0000259" key="8">
    <source>
        <dbReference type="PROSITE" id="PS50110"/>
    </source>
</evidence>
<dbReference type="InterPro" id="IPR003594">
    <property type="entry name" value="HATPase_dom"/>
</dbReference>
<feature type="domain" description="PAC" evidence="10">
    <location>
        <begin position="826"/>
        <end position="878"/>
    </location>
</feature>
<dbReference type="InterPro" id="IPR011006">
    <property type="entry name" value="CheY-like_superfamily"/>
</dbReference>
<feature type="domain" description="PAC" evidence="10">
    <location>
        <begin position="697"/>
        <end position="749"/>
    </location>
</feature>
<dbReference type="SMART" id="SM00091">
    <property type="entry name" value="PAS"/>
    <property type="match status" value="4"/>
</dbReference>
<dbReference type="SMART" id="SM00086">
    <property type="entry name" value="PAC"/>
    <property type="match status" value="5"/>
</dbReference>
<dbReference type="InterPro" id="IPR000700">
    <property type="entry name" value="PAS-assoc_C"/>
</dbReference>
<dbReference type="PANTHER" id="PTHR43304">
    <property type="entry name" value="PHYTOCHROME-LIKE PROTEIN CPH1"/>
    <property type="match status" value="1"/>
</dbReference>
<dbReference type="PANTHER" id="PTHR43304:SF1">
    <property type="entry name" value="PAC DOMAIN-CONTAINING PROTEIN"/>
    <property type="match status" value="1"/>
</dbReference>
<dbReference type="InterPro" id="IPR001610">
    <property type="entry name" value="PAC"/>
</dbReference>
<dbReference type="Gene3D" id="3.30.450.40">
    <property type="match status" value="2"/>
</dbReference>
<dbReference type="PROSITE" id="PS50110">
    <property type="entry name" value="RESPONSE_REGULATORY"/>
    <property type="match status" value="1"/>
</dbReference>
<dbReference type="InterPro" id="IPR004358">
    <property type="entry name" value="Sig_transdc_His_kin-like_C"/>
</dbReference>
<dbReference type="Gene3D" id="1.10.287.130">
    <property type="match status" value="1"/>
</dbReference>
<dbReference type="CDD" id="cd00130">
    <property type="entry name" value="PAS"/>
    <property type="match status" value="3"/>
</dbReference>
<feature type="modified residue" description="4-aspartylphosphate" evidence="6">
    <location>
        <position position="1321"/>
    </location>
</feature>
<dbReference type="Pfam" id="PF00989">
    <property type="entry name" value="PAS"/>
    <property type="match status" value="1"/>
</dbReference>
<feature type="domain" description="PAS" evidence="9">
    <location>
        <begin position="890"/>
        <end position="960"/>
    </location>
</feature>
<dbReference type="Gene3D" id="3.30.450.20">
    <property type="entry name" value="PAS domain"/>
    <property type="match status" value="5"/>
</dbReference>
<dbReference type="Gene3D" id="3.30.565.10">
    <property type="entry name" value="Histidine kinase-like ATPase, C-terminal domain"/>
    <property type="match status" value="1"/>
</dbReference>
<dbReference type="SUPFAM" id="SSF55781">
    <property type="entry name" value="GAF domain-like"/>
    <property type="match status" value="2"/>
</dbReference>
<dbReference type="Pfam" id="PF00512">
    <property type="entry name" value="HisKA"/>
    <property type="match status" value="1"/>
</dbReference>
<dbReference type="PROSITE" id="PS50113">
    <property type="entry name" value="PAC"/>
    <property type="match status" value="4"/>
</dbReference>
<dbReference type="InterPro" id="IPR005467">
    <property type="entry name" value="His_kinase_dom"/>
</dbReference>
<dbReference type="SMART" id="SM00388">
    <property type="entry name" value="HisKA"/>
    <property type="match status" value="1"/>
</dbReference>
<feature type="domain" description="Response regulatory" evidence="8">
    <location>
        <begin position="1270"/>
        <end position="1383"/>
    </location>
</feature>
<dbReference type="InterPro" id="IPR036890">
    <property type="entry name" value="HATPase_C_sf"/>
</dbReference>
<evidence type="ECO:0000256" key="3">
    <source>
        <dbReference type="ARBA" id="ARBA00022553"/>
    </source>
</evidence>
<evidence type="ECO:0000313" key="11">
    <source>
        <dbReference type="EMBL" id="WBO21399.1"/>
    </source>
</evidence>
<keyword evidence="12" id="KW-1185">Reference proteome</keyword>
<keyword evidence="4" id="KW-0808">Transferase</keyword>
<dbReference type="PROSITE" id="PS50109">
    <property type="entry name" value="HIS_KIN"/>
    <property type="match status" value="1"/>
</dbReference>
<evidence type="ECO:0000259" key="7">
    <source>
        <dbReference type="PROSITE" id="PS50109"/>
    </source>
</evidence>
<dbReference type="InterPro" id="IPR052162">
    <property type="entry name" value="Sensor_kinase/Photoreceptor"/>
</dbReference>
<dbReference type="InterPro" id="IPR036097">
    <property type="entry name" value="HisK_dim/P_sf"/>
</dbReference>
<dbReference type="PROSITE" id="PS50112">
    <property type="entry name" value="PAS"/>
    <property type="match status" value="3"/>
</dbReference>
<dbReference type="NCBIfam" id="TIGR00229">
    <property type="entry name" value="sensory_box"/>
    <property type="match status" value="4"/>
</dbReference>
<proteinExistence type="predicted"/>
<evidence type="ECO:0000313" key="12">
    <source>
        <dbReference type="Proteomes" id="UP001210865"/>
    </source>
</evidence>
<protein>
    <recommendedName>
        <fullName evidence="2">histidine kinase</fullName>
        <ecNumber evidence="2">2.7.13.3</ecNumber>
    </recommendedName>
</protein>
<gene>
    <name evidence="11" type="ORF">PBT88_14550</name>
</gene>
<accession>A0ABY7NIQ0</accession>
<dbReference type="SMART" id="SM00448">
    <property type="entry name" value="REC"/>
    <property type="match status" value="1"/>
</dbReference>
<evidence type="ECO:0000256" key="5">
    <source>
        <dbReference type="ARBA" id="ARBA00022777"/>
    </source>
</evidence>
<feature type="domain" description="PAC" evidence="10">
    <location>
        <begin position="439"/>
        <end position="489"/>
    </location>
</feature>
<feature type="domain" description="Histidine kinase" evidence="7">
    <location>
        <begin position="1028"/>
        <end position="1249"/>
    </location>
</feature>
<name>A0ABY7NIQ0_9SPHN</name>
<dbReference type="SMART" id="SM00065">
    <property type="entry name" value="GAF"/>
    <property type="match status" value="2"/>
</dbReference>
<dbReference type="InterPro" id="IPR035965">
    <property type="entry name" value="PAS-like_dom_sf"/>
</dbReference>
<dbReference type="SUPFAM" id="SSF55874">
    <property type="entry name" value="ATPase domain of HSP90 chaperone/DNA topoisomerase II/histidine kinase"/>
    <property type="match status" value="1"/>
</dbReference>
<dbReference type="InterPro" id="IPR029016">
    <property type="entry name" value="GAF-like_dom_sf"/>
</dbReference>
<keyword evidence="5" id="KW-0418">Kinase</keyword>
<dbReference type="InterPro" id="IPR013655">
    <property type="entry name" value="PAS_fold_3"/>
</dbReference>
<dbReference type="SUPFAM" id="SSF52172">
    <property type="entry name" value="CheY-like"/>
    <property type="match status" value="1"/>
</dbReference>
<dbReference type="EC" id="2.7.13.3" evidence="2"/>
<dbReference type="Pfam" id="PF01590">
    <property type="entry name" value="GAF"/>
    <property type="match status" value="1"/>
</dbReference>
<dbReference type="RefSeq" id="WP_270076048.1">
    <property type="nucleotide sequence ID" value="NZ_CP115174.1"/>
</dbReference>
<dbReference type="Gene3D" id="2.10.70.100">
    <property type="match status" value="1"/>
</dbReference>
<dbReference type="PRINTS" id="PR00344">
    <property type="entry name" value="BCTRLSENSOR"/>
</dbReference>
<dbReference type="Proteomes" id="UP001210865">
    <property type="component" value="Chromosome"/>
</dbReference>
<dbReference type="Pfam" id="PF13185">
    <property type="entry name" value="GAF_2"/>
    <property type="match status" value="1"/>
</dbReference>
<comment type="catalytic activity">
    <reaction evidence="1">
        <text>ATP + protein L-histidine = ADP + protein N-phospho-L-histidine.</text>
        <dbReference type="EC" id="2.7.13.3"/>
    </reaction>
</comment>
<evidence type="ECO:0000256" key="2">
    <source>
        <dbReference type="ARBA" id="ARBA00012438"/>
    </source>
</evidence>
<organism evidence="11 12">
    <name type="scientific">Sphingomonas abietis</name>
    <dbReference type="NCBI Taxonomy" id="3012344"/>
    <lineage>
        <taxon>Bacteria</taxon>
        <taxon>Pseudomonadati</taxon>
        <taxon>Pseudomonadota</taxon>
        <taxon>Alphaproteobacteria</taxon>
        <taxon>Sphingomonadales</taxon>
        <taxon>Sphingomonadaceae</taxon>
        <taxon>Sphingomonas</taxon>
    </lineage>
</organism>
<dbReference type="Pfam" id="PF00072">
    <property type="entry name" value="Response_reg"/>
    <property type="match status" value="1"/>
</dbReference>
<dbReference type="InterPro" id="IPR013767">
    <property type="entry name" value="PAS_fold"/>
</dbReference>
<feature type="domain" description="PAS" evidence="9">
    <location>
        <begin position="750"/>
        <end position="822"/>
    </location>
</feature>
<dbReference type="EMBL" id="CP115174">
    <property type="protein sequence ID" value="WBO21399.1"/>
    <property type="molecule type" value="Genomic_DNA"/>
</dbReference>
<evidence type="ECO:0000256" key="1">
    <source>
        <dbReference type="ARBA" id="ARBA00000085"/>
    </source>
</evidence>
<feature type="domain" description="PAC" evidence="10">
    <location>
        <begin position="567"/>
        <end position="619"/>
    </location>
</feature>
<feature type="domain" description="PAS" evidence="9">
    <location>
        <begin position="364"/>
        <end position="435"/>
    </location>
</feature>
<reference evidence="11 12" key="1">
    <citation type="submission" date="2022-12" db="EMBL/GenBank/DDBJ databases">
        <title>Sphingomonas abieness sp. nov., an endophytic bacterium isolated from Abies koreana.</title>
        <authorList>
            <person name="Jiang L."/>
            <person name="Lee J."/>
        </authorList>
    </citation>
    <scope>NUCLEOTIDE SEQUENCE [LARGE SCALE GENOMIC DNA]</scope>
    <source>
        <strain evidence="12">PAMB 00755</strain>
    </source>
</reference>
<dbReference type="SMART" id="SM00387">
    <property type="entry name" value="HATPase_c"/>
    <property type="match status" value="1"/>
</dbReference>
<dbReference type="InterPro" id="IPR003018">
    <property type="entry name" value="GAF"/>
</dbReference>
<dbReference type="Gene3D" id="3.40.50.2300">
    <property type="match status" value="1"/>
</dbReference>
<dbReference type="Pfam" id="PF08447">
    <property type="entry name" value="PAS_3"/>
    <property type="match status" value="4"/>
</dbReference>
<evidence type="ECO:0000259" key="10">
    <source>
        <dbReference type="PROSITE" id="PS50113"/>
    </source>
</evidence>